<evidence type="ECO:0000256" key="7">
    <source>
        <dbReference type="SAM" id="SignalP"/>
    </source>
</evidence>
<dbReference type="Pfam" id="PF00254">
    <property type="entry name" value="FKBP_C"/>
    <property type="match status" value="1"/>
</dbReference>
<feature type="region of interest" description="Disordered" evidence="6">
    <location>
        <begin position="184"/>
        <end position="245"/>
    </location>
</feature>
<evidence type="ECO:0000256" key="2">
    <source>
        <dbReference type="ARBA" id="ARBA00023110"/>
    </source>
</evidence>
<evidence type="ECO:0000313" key="9">
    <source>
        <dbReference type="EMBL" id="ASL15250.1"/>
    </source>
</evidence>
<dbReference type="SUPFAM" id="SSF54534">
    <property type="entry name" value="FKBP-like"/>
    <property type="match status" value="1"/>
</dbReference>
<dbReference type="Proteomes" id="UP000198286">
    <property type="component" value="Chromosome"/>
</dbReference>
<dbReference type="Gene3D" id="3.10.50.40">
    <property type="match status" value="1"/>
</dbReference>
<sequence length="245" mass="25119">MRRCSVTAVNSFRMYSSVALAAGAAATALLLAGSGTANAADSCPTAAPQNGGTPDWTLAGNTGSVAVTGSTDTTAPRVTVTAPFAVTQTQVHTLRAGDGPVVSSTAKVSVCYMGVNGRDGSVFDSSYQRGAPVDFPLTGVVPGFQKAIAGQKVGSTVAVAMVPADGYPEGQPSAGIRPGDTLVFDDQDPQRVGLAPPAKHPAPAINSSAGRTSARDRCRVAARRGRCPNTLANERSHRREPRKWL</sequence>
<feature type="chain" id="PRO_5030834539" description="Peptidyl-prolyl cis-trans isomerase" evidence="7">
    <location>
        <begin position="40"/>
        <end position="245"/>
    </location>
</feature>
<evidence type="ECO:0000313" key="10">
    <source>
        <dbReference type="Proteomes" id="UP000198286"/>
    </source>
</evidence>
<dbReference type="InterPro" id="IPR001179">
    <property type="entry name" value="PPIase_FKBP_dom"/>
</dbReference>
<feature type="domain" description="PPIase FKBP-type" evidence="8">
    <location>
        <begin position="105"/>
        <end position="185"/>
    </location>
</feature>
<keyword evidence="2 4" id="KW-0697">Rotamase</keyword>
<comment type="catalytic activity">
    <reaction evidence="1 4 5">
        <text>[protein]-peptidylproline (omega=180) = [protein]-peptidylproline (omega=0)</text>
        <dbReference type="Rhea" id="RHEA:16237"/>
        <dbReference type="Rhea" id="RHEA-COMP:10747"/>
        <dbReference type="Rhea" id="RHEA-COMP:10748"/>
        <dbReference type="ChEBI" id="CHEBI:83833"/>
        <dbReference type="ChEBI" id="CHEBI:83834"/>
        <dbReference type="EC" id="5.2.1.8"/>
    </reaction>
</comment>
<accession>A0A7U5RVW9</accession>
<evidence type="ECO:0000259" key="8">
    <source>
        <dbReference type="PROSITE" id="PS50059"/>
    </source>
</evidence>
<feature type="compositionally biased region" description="Basic and acidic residues" evidence="6">
    <location>
        <begin position="234"/>
        <end position="245"/>
    </location>
</feature>
<feature type="signal peptide" evidence="7">
    <location>
        <begin position="1"/>
        <end position="39"/>
    </location>
</feature>
<dbReference type="AlphaFoldDB" id="A0A7U5RVW9"/>
<organism evidence="9 10">
    <name type="scientific">Mycobacterium intracellulare subsp. chimaera</name>
    <dbReference type="NCBI Taxonomy" id="222805"/>
    <lineage>
        <taxon>Bacteria</taxon>
        <taxon>Bacillati</taxon>
        <taxon>Actinomycetota</taxon>
        <taxon>Actinomycetes</taxon>
        <taxon>Mycobacteriales</taxon>
        <taxon>Mycobacteriaceae</taxon>
        <taxon>Mycobacterium</taxon>
        <taxon>Mycobacterium avium complex (MAC)</taxon>
    </lineage>
</organism>
<name>A0A7U5RVW9_MYCIT</name>
<keyword evidence="3 4" id="KW-0413">Isomerase</keyword>
<keyword evidence="7" id="KW-0732">Signal</keyword>
<evidence type="ECO:0000256" key="1">
    <source>
        <dbReference type="ARBA" id="ARBA00000971"/>
    </source>
</evidence>
<dbReference type="EC" id="5.2.1.8" evidence="5"/>
<evidence type="ECO:0000256" key="5">
    <source>
        <dbReference type="RuleBase" id="RU003915"/>
    </source>
</evidence>
<evidence type="ECO:0000256" key="4">
    <source>
        <dbReference type="PROSITE-ProRule" id="PRU00277"/>
    </source>
</evidence>
<reference evidence="9 10" key="1">
    <citation type="journal article" date="2017" name="Lancet Infect. Dis.">
        <title>Global outbreak of severe Mycobacterium chimaera disease after cardiac surgery: a molecular epidemiological study.</title>
        <authorList>
            <person name="van Ingen J."/>
            <person name="Kohl T."/>
            <person name="Kranzer K."/>
            <person name="Hasse B."/>
            <person name="Keller P."/>
            <person name="Szafranska A."/>
            <person name="Hillemann D."/>
            <person name="Chand M."/>
            <person name="Schreiber P."/>
            <person name="Sommerstein R."/>
            <person name="Berger C."/>
            <person name="Genoni M."/>
            <person name="Ruegg C."/>
            <person name="Troillet N."/>
            <person name="Widmer A.F."/>
            <person name="Becker S.L."/>
            <person name="Herrmann M."/>
            <person name="Eckmanns T."/>
            <person name="Haller S."/>
            <person name="Hoeller C."/>
            <person name="Debast S.B."/>
            <person name="Wolfhagen M.J."/>
            <person name="Hopman J."/>
            <person name="Kluytmans J."/>
            <person name="Langelaar M."/>
            <person name="Notermans D.W."/>
            <person name="ten Oever J."/>
            <person name="van den Barselaar P."/>
            <person name="Vonk A.B.A."/>
            <person name="Vos M.C."/>
            <person name="Ahmed N."/>
            <person name="Brown T."/>
            <person name="Crook D."/>
            <person name="Lamagni T."/>
            <person name="Phin N."/>
            <person name="Smith E.G."/>
            <person name="Zambon M."/>
            <person name="Serr A."/>
            <person name="Goetting T."/>
            <person name="Ebner W."/>
            <person name="Thuermer A."/>
            <person name="Utpatel C."/>
            <person name="Sproer C."/>
            <person name="Bunk B."/>
            <person name="Nubel U."/>
            <person name="Bloemberg G."/>
            <person name="Bottger E."/>
            <person name="Niemann S."/>
            <person name="Wagner D."/>
            <person name="Sax H."/>
        </authorList>
    </citation>
    <scope>NUCLEOTIDE SEQUENCE [LARGE SCALE GENOMIC DNA]</scope>
    <source>
        <strain evidence="9 10">ZUERICH-2</strain>
    </source>
</reference>
<dbReference type="EMBL" id="CP015267">
    <property type="protein sequence ID" value="ASL15250.1"/>
    <property type="molecule type" value="Genomic_DNA"/>
</dbReference>
<dbReference type="InterPro" id="IPR046357">
    <property type="entry name" value="PPIase_dom_sf"/>
</dbReference>
<dbReference type="GO" id="GO:0003755">
    <property type="term" value="F:peptidyl-prolyl cis-trans isomerase activity"/>
    <property type="evidence" value="ECO:0007669"/>
    <property type="project" value="UniProtKB-UniRule"/>
</dbReference>
<gene>
    <name evidence="9" type="ORF">MYCOZU2_02853</name>
</gene>
<comment type="similarity">
    <text evidence="5">Belongs to the FKBP-type PPIase family.</text>
</comment>
<evidence type="ECO:0000256" key="3">
    <source>
        <dbReference type="ARBA" id="ARBA00023235"/>
    </source>
</evidence>
<protein>
    <recommendedName>
        <fullName evidence="5">Peptidyl-prolyl cis-trans isomerase</fullName>
        <ecNumber evidence="5">5.2.1.8</ecNumber>
    </recommendedName>
</protein>
<proteinExistence type="inferred from homology"/>
<evidence type="ECO:0000256" key="6">
    <source>
        <dbReference type="SAM" id="MobiDB-lite"/>
    </source>
</evidence>
<dbReference type="PROSITE" id="PS50059">
    <property type="entry name" value="FKBP_PPIASE"/>
    <property type="match status" value="1"/>
</dbReference>